<evidence type="ECO:0000313" key="1">
    <source>
        <dbReference type="EMBL" id="MBD1222390.1"/>
    </source>
</evidence>
<evidence type="ECO:0000313" key="2">
    <source>
        <dbReference type="Proteomes" id="UP000621631"/>
    </source>
</evidence>
<keyword evidence="2" id="KW-1185">Reference proteome</keyword>
<protein>
    <submittedName>
        <fullName evidence="1">FbpB family small basic protein</fullName>
    </submittedName>
</protein>
<reference evidence="1 2" key="1">
    <citation type="submission" date="2020-09" db="EMBL/GenBank/DDBJ databases">
        <title>Draft Genome Sequences of Oil-Oxidizing Bacteria Halomonas titanicae, Marinobacter lutaoensis, and Virgibacillus halodenitrificans Isolated from Highly Saline Environments.</title>
        <authorList>
            <person name="Grouzdev D.S."/>
            <person name="Sokolova D.S."/>
            <person name="Semenova E.M."/>
            <person name="Borzenkov I.A."/>
            <person name="Bidzhieva S.K."/>
            <person name="Poltaraus A.B."/>
            <person name="Nazina T.N."/>
        </authorList>
    </citation>
    <scope>NUCLEOTIDE SEQUENCE [LARGE SCALE GENOMIC DNA]</scope>
    <source>
        <strain evidence="1 2">VKM B-3472D</strain>
    </source>
</reference>
<comment type="caution">
    <text evidence="1">The sequence shown here is derived from an EMBL/GenBank/DDBJ whole genome shotgun (WGS) entry which is preliminary data.</text>
</comment>
<dbReference type="InterPro" id="IPR025004">
    <property type="entry name" value="SenN/SenS"/>
</dbReference>
<organism evidence="1 2">
    <name type="scientific">Virgibacillus halodenitrificans</name>
    <name type="common">Bacillus halodenitrificans</name>
    <dbReference type="NCBI Taxonomy" id="1482"/>
    <lineage>
        <taxon>Bacteria</taxon>
        <taxon>Bacillati</taxon>
        <taxon>Bacillota</taxon>
        <taxon>Bacilli</taxon>
        <taxon>Bacillales</taxon>
        <taxon>Bacillaceae</taxon>
        <taxon>Virgibacillus</taxon>
    </lineage>
</organism>
<dbReference type="Proteomes" id="UP000621631">
    <property type="component" value="Unassembled WGS sequence"/>
</dbReference>
<gene>
    <name evidence="1" type="ORF">IC602_07205</name>
</gene>
<dbReference type="EMBL" id="JACWEZ010000003">
    <property type="protein sequence ID" value="MBD1222390.1"/>
    <property type="molecule type" value="Genomic_DNA"/>
</dbReference>
<name>A0ABR7VKE9_VIRHA</name>
<dbReference type="Pfam" id="PF13040">
    <property type="entry name" value="Fur_reg_FbpB"/>
    <property type="match status" value="1"/>
</dbReference>
<sequence length="46" mass="5683">MKKGKVSLTELMRQNKEELLKDREQMESIERRMEEKWLQTKEKDSN</sequence>
<dbReference type="RefSeq" id="WP_160803672.1">
    <property type="nucleotide sequence ID" value="NZ_CP126077.1"/>
</dbReference>
<proteinExistence type="predicted"/>
<accession>A0ABR7VKE9</accession>